<protein>
    <submittedName>
        <fullName evidence="1">Uncharacterized protein</fullName>
    </submittedName>
</protein>
<keyword evidence="2" id="KW-1185">Reference proteome</keyword>
<dbReference type="EMBL" id="JASPKY010000487">
    <property type="protein sequence ID" value="KAK9695247.1"/>
    <property type="molecule type" value="Genomic_DNA"/>
</dbReference>
<evidence type="ECO:0000313" key="2">
    <source>
        <dbReference type="Proteomes" id="UP001458880"/>
    </source>
</evidence>
<evidence type="ECO:0000313" key="1">
    <source>
        <dbReference type="EMBL" id="KAK9695247.1"/>
    </source>
</evidence>
<reference evidence="1 2" key="1">
    <citation type="journal article" date="2024" name="BMC Genomics">
        <title>De novo assembly and annotation of Popillia japonica's genome with initial clues to its potential as an invasive pest.</title>
        <authorList>
            <person name="Cucini C."/>
            <person name="Boschi S."/>
            <person name="Funari R."/>
            <person name="Cardaioli E."/>
            <person name="Iannotti N."/>
            <person name="Marturano G."/>
            <person name="Paoli F."/>
            <person name="Bruttini M."/>
            <person name="Carapelli A."/>
            <person name="Frati F."/>
            <person name="Nardi F."/>
        </authorList>
    </citation>
    <scope>NUCLEOTIDE SEQUENCE [LARGE SCALE GENOMIC DNA]</scope>
    <source>
        <strain evidence="1">DMR45628</strain>
    </source>
</reference>
<accession>A0AAW1IYQ0</accession>
<dbReference type="AlphaFoldDB" id="A0AAW1IYQ0"/>
<proteinExistence type="predicted"/>
<sequence>MRKILPLYGRSFVGGRDHKLLLGLIRKSLDSLSPRLQCLVIRLMKYDVTLQYTPGKQLYIPNTLSRAPLESEKAAEFLDDFFISSIILVSDNKCADLRNNINSDSELQII</sequence>
<comment type="caution">
    <text evidence="1">The sequence shown here is derived from an EMBL/GenBank/DDBJ whole genome shotgun (WGS) entry which is preliminary data.</text>
</comment>
<dbReference type="Proteomes" id="UP001458880">
    <property type="component" value="Unassembled WGS sequence"/>
</dbReference>
<name>A0AAW1IYQ0_POPJA</name>
<organism evidence="1 2">
    <name type="scientific">Popillia japonica</name>
    <name type="common">Japanese beetle</name>
    <dbReference type="NCBI Taxonomy" id="7064"/>
    <lineage>
        <taxon>Eukaryota</taxon>
        <taxon>Metazoa</taxon>
        <taxon>Ecdysozoa</taxon>
        <taxon>Arthropoda</taxon>
        <taxon>Hexapoda</taxon>
        <taxon>Insecta</taxon>
        <taxon>Pterygota</taxon>
        <taxon>Neoptera</taxon>
        <taxon>Endopterygota</taxon>
        <taxon>Coleoptera</taxon>
        <taxon>Polyphaga</taxon>
        <taxon>Scarabaeiformia</taxon>
        <taxon>Scarabaeidae</taxon>
        <taxon>Rutelinae</taxon>
        <taxon>Popillia</taxon>
    </lineage>
</organism>
<gene>
    <name evidence="1" type="ORF">QE152_g32710</name>
</gene>